<protein>
    <recommendedName>
        <fullName evidence="4">Chromo domain-containing protein</fullName>
    </recommendedName>
</protein>
<keyword evidence="3" id="KW-1185">Reference proteome</keyword>
<reference evidence="2 3" key="1">
    <citation type="submission" date="2017-11" db="EMBL/GenBank/DDBJ databases">
        <title>Comparative genomics of Botrytis spp.</title>
        <authorList>
            <person name="Valero-Jimenez C.A."/>
            <person name="Tapia P."/>
            <person name="Veloso J."/>
            <person name="Silva-Moreno E."/>
            <person name="Staats M."/>
            <person name="Valdes J.H."/>
            <person name="Van Kan J.A.L."/>
        </authorList>
    </citation>
    <scope>NUCLEOTIDE SEQUENCE [LARGE SCALE GENOMIC DNA]</scope>
    <source>
        <strain evidence="2 3">MUCL2830</strain>
    </source>
</reference>
<dbReference type="EMBL" id="PHWZ01001266">
    <property type="protein sequence ID" value="TEY25742.1"/>
    <property type="molecule type" value="Genomic_DNA"/>
</dbReference>
<feature type="compositionally biased region" description="Basic and acidic residues" evidence="1">
    <location>
        <begin position="1018"/>
        <end position="1031"/>
    </location>
</feature>
<feature type="region of interest" description="Disordered" evidence="1">
    <location>
        <begin position="1009"/>
        <end position="1031"/>
    </location>
</feature>
<organism evidence="2 3">
    <name type="scientific">Botryotinia calthae</name>
    <dbReference type="NCBI Taxonomy" id="38488"/>
    <lineage>
        <taxon>Eukaryota</taxon>
        <taxon>Fungi</taxon>
        <taxon>Dikarya</taxon>
        <taxon>Ascomycota</taxon>
        <taxon>Pezizomycotina</taxon>
        <taxon>Leotiomycetes</taxon>
        <taxon>Helotiales</taxon>
        <taxon>Sclerotiniaceae</taxon>
        <taxon>Botryotinia</taxon>
    </lineage>
</organism>
<dbReference type="Proteomes" id="UP000297299">
    <property type="component" value="Unassembled WGS sequence"/>
</dbReference>
<evidence type="ECO:0000256" key="1">
    <source>
        <dbReference type="SAM" id="MobiDB-lite"/>
    </source>
</evidence>
<proteinExistence type="predicted"/>
<accession>A0A4Y8CCT1</accession>
<evidence type="ECO:0000313" key="2">
    <source>
        <dbReference type="EMBL" id="TEY25742.1"/>
    </source>
</evidence>
<gene>
    <name evidence="2" type="ORF">BOTCAL_1270g00010</name>
</gene>
<sequence>MYFPFSSKRVSWFRCRKSRYAERKSTKHSKIKSRVDRFQISFLSFRRRKNSTETYERNKRFVIKRRFRFRTRFPSRFRSRNLKSSPQTFASRWHFPHFKSKIRCPFNVHLKSKYRKQKRRHVMDISAPIMNMHHPAGVDGSANTPLAAPNELQTIPGYQYPFSLGPENLPEVFYRLHRDENWRDIHSPPPTNSLLCETYTPLEHGWSAKNTNSPLPSSPKQILSLVRKHFSEKSASQPSNSIFVPGVWRAGRSSQVSLWDDIEDAREEARRIGGVDIIEVKGEVLREGGSVVFCLEELLGRSSALCLVTRGRYGRFRGEGGKKRRRKWTRGGRKGGEGLRGKAYLVVGVIPGTHNFPRPTPVIPTTNTNNTNNVFHTQNGTGDSIKEEEIARNVSLNDRTTCGTFGDFDFGLEREQEWEMKQATPLSQTPNPPSHFNYPYDHETSINSEPLNWTLENAHVNDVQEYEIERDIRRHAQRMKRNSAFRTMEKISEDAGNSILADIEFEDEVGEIEGEGKEYSLQGMDGGGSRGWSWVDGGREREREKGKMNDFNSERKITSTARIARKGTFGEVFREKSADLRDEKRASLQSQSFPSRASTMRDSDGRGRAEGTRYVDTGTSTRSLTFREEYSSEDNLSADEYIPAVPVAGAVRKRGVIREAQGMSEGWGEGDGDFGVGEDGNLYFEGLGMGMGVGRKKSRRNEDDCGYRSCMGKEREEIYFGSQMSSFVGTVNYDKDTEEVDEELRDMDTNFNIDILGRGKIPDPRTNAKSTKNSRIPIEYLKSRRPIPKKTISRDTTSDYFENDEDTRGCENEMNKEELSDLVSAEGVKNNGSGSGLGIQRDVDMVRRDMNEKGRHKEVVDRTYFGTSESDLPFPTITIGFPSRIDEIPQMGDAAHLSQSKRISTLPLSPPPFTLTSDLEIESEIEIPEKKNNNEILYSFKSVLALCTRVYNNIPKQCYLIEWEDPWAPTWQVKSETDGVVGEVWRGNMKRWERGVRERGRMERIVWEEEEEEEEDGVEGKGNRKGKGKEGKEGRYLIEWEKDSKPEWVEKREVSAKLVREFERRRGGWRFVDEGERECGGR</sequence>
<feature type="compositionally biased region" description="Basic and acidic residues" evidence="1">
    <location>
        <begin position="599"/>
        <end position="613"/>
    </location>
</feature>
<comment type="caution">
    <text evidence="2">The sequence shown here is derived from an EMBL/GenBank/DDBJ whole genome shotgun (WGS) entry which is preliminary data.</text>
</comment>
<evidence type="ECO:0000313" key="3">
    <source>
        <dbReference type="Proteomes" id="UP000297299"/>
    </source>
</evidence>
<evidence type="ECO:0008006" key="4">
    <source>
        <dbReference type="Google" id="ProtNLM"/>
    </source>
</evidence>
<dbReference type="OrthoDB" id="3647690at2759"/>
<feature type="region of interest" description="Disordered" evidence="1">
    <location>
        <begin position="580"/>
        <end position="614"/>
    </location>
</feature>
<feature type="compositionally biased region" description="Polar residues" evidence="1">
    <location>
        <begin position="587"/>
        <end position="598"/>
    </location>
</feature>
<name>A0A4Y8CCT1_9HELO</name>
<dbReference type="Gene3D" id="2.40.50.40">
    <property type="match status" value="1"/>
</dbReference>
<dbReference type="AlphaFoldDB" id="A0A4Y8CCT1"/>